<dbReference type="GO" id="GO:0006508">
    <property type="term" value="P:proteolysis"/>
    <property type="evidence" value="ECO:0007669"/>
    <property type="project" value="UniProtKB-KW"/>
</dbReference>
<dbReference type="GO" id="GO:0004222">
    <property type="term" value="F:metalloendopeptidase activity"/>
    <property type="evidence" value="ECO:0007669"/>
    <property type="project" value="InterPro"/>
</dbReference>
<organism evidence="9 10">
    <name type="scientific">Mycolicibacterium tokaiense</name>
    <dbReference type="NCBI Taxonomy" id="39695"/>
    <lineage>
        <taxon>Bacteria</taxon>
        <taxon>Bacillati</taxon>
        <taxon>Actinomycetota</taxon>
        <taxon>Actinomycetes</taxon>
        <taxon>Mycobacteriales</taxon>
        <taxon>Mycobacteriaceae</taxon>
        <taxon>Mycolicibacterium</taxon>
    </lineage>
</organism>
<dbReference type="InterPro" id="IPR001915">
    <property type="entry name" value="Peptidase_M48"/>
</dbReference>
<dbReference type="EMBL" id="UGQT01000001">
    <property type="protein sequence ID" value="STZ61782.1"/>
    <property type="molecule type" value="Genomic_DNA"/>
</dbReference>
<keyword evidence="7" id="KW-0812">Transmembrane</keyword>
<evidence type="ECO:0000259" key="8">
    <source>
        <dbReference type="Pfam" id="PF01435"/>
    </source>
</evidence>
<comment type="similarity">
    <text evidence="6">Belongs to the peptidase M48 family.</text>
</comment>
<name>A0A378TLV9_9MYCO</name>
<keyword evidence="3 6" id="KW-0378">Hydrolase</keyword>
<dbReference type="InterPro" id="IPR052173">
    <property type="entry name" value="Beta-lactam_resp_regulator"/>
</dbReference>
<keyword evidence="2" id="KW-0479">Metal-binding</keyword>
<proteinExistence type="inferred from homology"/>
<dbReference type="Proteomes" id="UP000254978">
    <property type="component" value="Unassembled WGS sequence"/>
</dbReference>
<keyword evidence="1 6" id="KW-0645">Protease</keyword>
<accession>A0A378TLV9</accession>
<evidence type="ECO:0000313" key="10">
    <source>
        <dbReference type="Proteomes" id="UP000254978"/>
    </source>
</evidence>
<evidence type="ECO:0000256" key="2">
    <source>
        <dbReference type="ARBA" id="ARBA00022723"/>
    </source>
</evidence>
<evidence type="ECO:0000256" key="3">
    <source>
        <dbReference type="ARBA" id="ARBA00022801"/>
    </source>
</evidence>
<feature type="transmembrane region" description="Helical" evidence="7">
    <location>
        <begin position="90"/>
        <end position="111"/>
    </location>
</feature>
<keyword evidence="4 6" id="KW-0862">Zinc</keyword>
<keyword evidence="7" id="KW-0472">Membrane</keyword>
<keyword evidence="5 6" id="KW-0482">Metalloprotease</keyword>
<evidence type="ECO:0000256" key="1">
    <source>
        <dbReference type="ARBA" id="ARBA00022670"/>
    </source>
</evidence>
<evidence type="ECO:0000313" key="9">
    <source>
        <dbReference type="EMBL" id="STZ61782.1"/>
    </source>
</evidence>
<dbReference type="OrthoDB" id="9785340at2"/>
<feature type="transmembrane region" description="Helical" evidence="7">
    <location>
        <begin position="284"/>
        <end position="303"/>
    </location>
</feature>
<dbReference type="PANTHER" id="PTHR34978:SF3">
    <property type="entry name" value="SLR0241 PROTEIN"/>
    <property type="match status" value="1"/>
</dbReference>
<keyword evidence="7" id="KW-1133">Transmembrane helix</keyword>
<reference evidence="9 10" key="1">
    <citation type="submission" date="2018-06" db="EMBL/GenBank/DDBJ databases">
        <authorList>
            <consortium name="Pathogen Informatics"/>
            <person name="Doyle S."/>
        </authorList>
    </citation>
    <scope>NUCLEOTIDE SEQUENCE [LARGE SCALE GENOMIC DNA]</scope>
    <source>
        <strain evidence="9 10">NCTC10821</strain>
    </source>
</reference>
<evidence type="ECO:0000256" key="7">
    <source>
        <dbReference type="SAM" id="Phobius"/>
    </source>
</evidence>
<sequence>MTTALWLVVYGGALTWGAPVLLGRLTASGLSPRMGVAAWLTAIATAMLTWALALILIADAAVHGVTDSSAVTLCLELFGFPEHTPLPGRIGALTLIVGGMAASAVVIARVGRSLRHLRSRSHEHAQAARLVGRRTDRSDVVVVDAPQRTAYCVLGRPNAIVVTSAALSSLSHCQLAAVLAHEDAHIRGRHHHLLMVLRALASTLPWLPLLRRGRLAVGELLEMCADDAAARHCGTPPLLSGLLTLAGSGPAPADGLAAATTAVVSRAQRLADPAGPTQQWKQRIVLTTIMVGTVSAPLFINLLCHH</sequence>
<evidence type="ECO:0000256" key="5">
    <source>
        <dbReference type="ARBA" id="ARBA00023049"/>
    </source>
</evidence>
<evidence type="ECO:0000256" key="4">
    <source>
        <dbReference type="ARBA" id="ARBA00022833"/>
    </source>
</evidence>
<feature type="transmembrane region" description="Helical" evidence="7">
    <location>
        <begin position="37"/>
        <end position="58"/>
    </location>
</feature>
<protein>
    <submittedName>
        <fullName evidence="9">Peptidase M48, Ste24p</fullName>
    </submittedName>
</protein>
<feature type="domain" description="Peptidase M48" evidence="8">
    <location>
        <begin position="126"/>
        <end position="200"/>
    </location>
</feature>
<dbReference type="PANTHER" id="PTHR34978">
    <property type="entry name" value="POSSIBLE SENSOR-TRANSDUCER PROTEIN BLAR"/>
    <property type="match status" value="1"/>
</dbReference>
<dbReference type="CDD" id="cd07326">
    <property type="entry name" value="M56_BlaR1_MecR1_like"/>
    <property type="match status" value="1"/>
</dbReference>
<gene>
    <name evidence="9" type="ORF">NCTC10821_05341</name>
</gene>
<feature type="transmembrane region" description="Helical" evidence="7">
    <location>
        <begin position="6"/>
        <end position="25"/>
    </location>
</feature>
<dbReference type="AlphaFoldDB" id="A0A378TLV9"/>
<keyword evidence="10" id="KW-1185">Reference proteome</keyword>
<evidence type="ECO:0000256" key="6">
    <source>
        <dbReference type="RuleBase" id="RU003983"/>
    </source>
</evidence>
<dbReference type="GO" id="GO:0046872">
    <property type="term" value="F:metal ion binding"/>
    <property type="evidence" value="ECO:0007669"/>
    <property type="project" value="UniProtKB-KW"/>
</dbReference>
<comment type="cofactor">
    <cofactor evidence="6">
        <name>Zn(2+)</name>
        <dbReference type="ChEBI" id="CHEBI:29105"/>
    </cofactor>
    <text evidence="6">Binds 1 zinc ion per subunit.</text>
</comment>
<dbReference type="Gene3D" id="3.30.2010.10">
    <property type="entry name" value="Metalloproteases ('zincins'), catalytic domain"/>
    <property type="match status" value="1"/>
</dbReference>
<dbReference type="Pfam" id="PF01435">
    <property type="entry name" value="Peptidase_M48"/>
    <property type="match status" value="1"/>
</dbReference>
<dbReference type="RefSeq" id="WP_115280634.1">
    <property type="nucleotide sequence ID" value="NZ_AP022600.1"/>
</dbReference>